<evidence type="ECO:0000256" key="5">
    <source>
        <dbReference type="ARBA" id="ARBA00022777"/>
    </source>
</evidence>
<dbReference type="STRING" id="1797985.A2Y83_01005"/>
<dbReference type="FunFam" id="3.30.565.10:FF:000010">
    <property type="entry name" value="Sensor histidine kinase RcsC"/>
    <property type="match status" value="1"/>
</dbReference>
<dbReference type="GO" id="GO:0000155">
    <property type="term" value="F:phosphorelay sensor kinase activity"/>
    <property type="evidence" value="ECO:0007669"/>
    <property type="project" value="InterPro"/>
</dbReference>
<dbReference type="SMART" id="SM00387">
    <property type="entry name" value="HATPase_c"/>
    <property type="match status" value="1"/>
</dbReference>
<evidence type="ECO:0000259" key="8">
    <source>
        <dbReference type="PROSITE" id="PS50109"/>
    </source>
</evidence>
<keyword evidence="7" id="KW-1133">Transmembrane helix</keyword>
<feature type="transmembrane region" description="Helical" evidence="7">
    <location>
        <begin position="16"/>
        <end position="38"/>
    </location>
</feature>
<dbReference type="PROSITE" id="PS50109">
    <property type="entry name" value="HIS_KIN"/>
    <property type="match status" value="1"/>
</dbReference>
<dbReference type="PANTHER" id="PTHR43711">
    <property type="entry name" value="TWO-COMPONENT HISTIDINE KINASE"/>
    <property type="match status" value="1"/>
</dbReference>
<dbReference type="SUPFAM" id="SSF47384">
    <property type="entry name" value="Homodimeric domain of signal transducing histidine kinase"/>
    <property type="match status" value="1"/>
</dbReference>
<evidence type="ECO:0000313" key="9">
    <source>
        <dbReference type="EMBL" id="OGF22164.1"/>
    </source>
</evidence>
<dbReference type="AlphaFoldDB" id="A0A1F5S646"/>
<evidence type="ECO:0000256" key="6">
    <source>
        <dbReference type="ARBA" id="ARBA00023012"/>
    </source>
</evidence>
<accession>A0A1F5S646</accession>
<evidence type="ECO:0000256" key="2">
    <source>
        <dbReference type="ARBA" id="ARBA00012438"/>
    </source>
</evidence>
<comment type="catalytic activity">
    <reaction evidence="1">
        <text>ATP + protein L-histidine = ADP + protein N-phospho-L-histidine.</text>
        <dbReference type="EC" id="2.7.13.3"/>
    </reaction>
</comment>
<reference evidence="9 10" key="1">
    <citation type="journal article" date="2016" name="Nat. Commun.">
        <title>Thousands of microbial genomes shed light on interconnected biogeochemical processes in an aquifer system.</title>
        <authorList>
            <person name="Anantharaman K."/>
            <person name="Brown C.T."/>
            <person name="Hug L.A."/>
            <person name="Sharon I."/>
            <person name="Castelle C.J."/>
            <person name="Probst A.J."/>
            <person name="Thomas B.C."/>
            <person name="Singh A."/>
            <person name="Wilkins M.J."/>
            <person name="Karaoz U."/>
            <person name="Brodie E.L."/>
            <person name="Williams K.H."/>
            <person name="Hubbard S.S."/>
            <person name="Banfield J.F."/>
        </authorList>
    </citation>
    <scope>NUCLEOTIDE SEQUENCE [LARGE SCALE GENOMIC DNA]</scope>
</reference>
<keyword evidence="7" id="KW-0812">Transmembrane</keyword>
<dbReference type="EC" id="2.7.13.3" evidence="2"/>
<evidence type="ECO:0000256" key="4">
    <source>
        <dbReference type="ARBA" id="ARBA00022679"/>
    </source>
</evidence>
<dbReference type="PANTHER" id="PTHR43711:SF31">
    <property type="entry name" value="HISTIDINE KINASE"/>
    <property type="match status" value="1"/>
</dbReference>
<dbReference type="InterPro" id="IPR004358">
    <property type="entry name" value="Sig_transdc_His_kin-like_C"/>
</dbReference>
<dbReference type="InterPro" id="IPR003661">
    <property type="entry name" value="HisK_dim/P_dom"/>
</dbReference>
<dbReference type="CDD" id="cd00082">
    <property type="entry name" value="HisKA"/>
    <property type="match status" value="1"/>
</dbReference>
<keyword evidence="5" id="KW-0418">Kinase</keyword>
<gene>
    <name evidence="9" type="ORF">A2Y83_01005</name>
</gene>
<dbReference type="SUPFAM" id="SSF55874">
    <property type="entry name" value="ATPase domain of HSP90 chaperone/DNA topoisomerase II/histidine kinase"/>
    <property type="match status" value="1"/>
</dbReference>
<dbReference type="SMART" id="SM00388">
    <property type="entry name" value="HisKA"/>
    <property type="match status" value="1"/>
</dbReference>
<dbReference type="InterPro" id="IPR036890">
    <property type="entry name" value="HATPase_C_sf"/>
</dbReference>
<dbReference type="FunFam" id="1.10.287.130:FF:000001">
    <property type="entry name" value="Two-component sensor histidine kinase"/>
    <property type="match status" value="1"/>
</dbReference>
<evidence type="ECO:0000256" key="7">
    <source>
        <dbReference type="SAM" id="Phobius"/>
    </source>
</evidence>
<sequence>MRIKEFLIKNKETLQLIYGILLIILIPLLVAFNTIFIINKYNKGIDATLQRQALSLGRSIYSLLKNDLDSLEKLQPKIKTLLLKNNDIEDISILIPENGNFKVIASSDEETAGESRQFYYYNIAWMQPDNDGLATDSLRLAITSENEEGEVENAPKEDRFWLLAMPMSNAKGEKHSLLSIKLSSKIVDELTNYNKNASFFLLLLTVFIIILFLAAAVRLWDYAILYKKIREVDQMKDEFISMASHELRTPITAIRGYNSMILDGSFGEINNEVRESLEIVQSSSTRLADLIEDLLNVSRIEQGRIKLECAPTEPEKIIKEILKELKVQADAKNLELKYSPHAEILPMLNIDSDRFKQILINLIGNAIKYTEKGGVEIITSQKKNIFEIKIKDTGMGIAAEARERLFEKFYRVRNEKTLNITGTGLGLWITKQLVELMDGKILVDSMENVGTQITLQFPAVKV</sequence>
<dbReference type="InterPro" id="IPR003594">
    <property type="entry name" value="HATPase_dom"/>
</dbReference>
<proteinExistence type="predicted"/>
<comment type="caution">
    <text evidence="9">The sequence shown here is derived from an EMBL/GenBank/DDBJ whole genome shotgun (WGS) entry which is preliminary data.</text>
</comment>
<dbReference type="Gene3D" id="3.30.565.10">
    <property type="entry name" value="Histidine kinase-like ATPase, C-terminal domain"/>
    <property type="match status" value="1"/>
</dbReference>
<dbReference type="Proteomes" id="UP000178323">
    <property type="component" value="Unassembled WGS sequence"/>
</dbReference>
<evidence type="ECO:0000256" key="1">
    <source>
        <dbReference type="ARBA" id="ARBA00000085"/>
    </source>
</evidence>
<evidence type="ECO:0000256" key="3">
    <source>
        <dbReference type="ARBA" id="ARBA00022553"/>
    </source>
</evidence>
<feature type="domain" description="Histidine kinase" evidence="8">
    <location>
        <begin position="242"/>
        <end position="461"/>
    </location>
</feature>
<keyword evidence="3" id="KW-0597">Phosphoprotein</keyword>
<feature type="transmembrane region" description="Helical" evidence="7">
    <location>
        <begin position="199"/>
        <end position="220"/>
    </location>
</feature>
<dbReference type="EMBL" id="MFFS01000038">
    <property type="protein sequence ID" value="OGF22164.1"/>
    <property type="molecule type" value="Genomic_DNA"/>
</dbReference>
<organism evidence="9 10">
    <name type="scientific">Candidatus Falkowbacteria bacterium RBG_13_39_14</name>
    <dbReference type="NCBI Taxonomy" id="1797985"/>
    <lineage>
        <taxon>Bacteria</taxon>
        <taxon>Candidatus Falkowiibacteriota</taxon>
    </lineage>
</organism>
<dbReference type="Pfam" id="PF00512">
    <property type="entry name" value="HisKA"/>
    <property type="match status" value="1"/>
</dbReference>
<dbReference type="Pfam" id="PF02518">
    <property type="entry name" value="HATPase_c"/>
    <property type="match status" value="1"/>
</dbReference>
<dbReference type="InterPro" id="IPR036097">
    <property type="entry name" value="HisK_dim/P_sf"/>
</dbReference>
<dbReference type="Gene3D" id="1.10.287.130">
    <property type="match status" value="1"/>
</dbReference>
<keyword evidence="6" id="KW-0902">Two-component regulatory system</keyword>
<dbReference type="InterPro" id="IPR005467">
    <property type="entry name" value="His_kinase_dom"/>
</dbReference>
<dbReference type="InterPro" id="IPR050736">
    <property type="entry name" value="Sensor_HK_Regulatory"/>
</dbReference>
<evidence type="ECO:0000313" key="10">
    <source>
        <dbReference type="Proteomes" id="UP000178323"/>
    </source>
</evidence>
<dbReference type="PRINTS" id="PR00344">
    <property type="entry name" value="BCTRLSENSOR"/>
</dbReference>
<keyword evidence="7" id="KW-0472">Membrane</keyword>
<protein>
    <recommendedName>
        <fullName evidence="2">histidine kinase</fullName>
        <ecNumber evidence="2">2.7.13.3</ecNumber>
    </recommendedName>
</protein>
<keyword evidence="4" id="KW-0808">Transferase</keyword>
<name>A0A1F5S646_9BACT</name>